<dbReference type="RefSeq" id="WP_284098928.1">
    <property type="nucleotide sequence ID" value="NZ_JARRAF010000001.1"/>
</dbReference>
<proteinExistence type="predicted"/>
<dbReference type="Proteomes" id="UP001172778">
    <property type="component" value="Unassembled WGS sequence"/>
</dbReference>
<sequence length="122" mass="13872">MQYSIFEYLYRDASNYKAFGAILLSGWFSDAEVEELSKCVEGDGVFVAEQIGIPTLYQILYEYSAGESSIDDHAFHELLGIRPATKDEIKEMPVWGSVSDLLSAFRRIDFWDVTLSPHCSSW</sequence>
<dbReference type="EMBL" id="JARRAF010000001">
    <property type="protein sequence ID" value="MDK2122649.1"/>
    <property type="molecule type" value="Genomic_DNA"/>
</dbReference>
<name>A0ABT7DSA8_9NEIS</name>
<evidence type="ECO:0000313" key="2">
    <source>
        <dbReference type="Proteomes" id="UP001172778"/>
    </source>
</evidence>
<accession>A0ABT7DSA8</accession>
<protein>
    <submittedName>
        <fullName evidence="1">Uncharacterized protein</fullName>
    </submittedName>
</protein>
<organism evidence="1 2">
    <name type="scientific">Parachitinimonas caeni</name>
    <dbReference type="NCBI Taxonomy" id="3031301"/>
    <lineage>
        <taxon>Bacteria</taxon>
        <taxon>Pseudomonadati</taxon>
        <taxon>Pseudomonadota</taxon>
        <taxon>Betaproteobacteria</taxon>
        <taxon>Neisseriales</taxon>
        <taxon>Chitinibacteraceae</taxon>
        <taxon>Parachitinimonas</taxon>
    </lineage>
</organism>
<gene>
    <name evidence="1" type="ORF">PZA18_01150</name>
</gene>
<reference evidence="1" key="1">
    <citation type="submission" date="2023-03" db="EMBL/GenBank/DDBJ databases">
        <title>Chitinimonas shenzhenensis gen. nov., sp. nov., a novel member of family Burkholderiaceae isolated from activated sludge collected in Shen Zhen, China.</title>
        <authorList>
            <person name="Wang X."/>
        </authorList>
    </citation>
    <scope>NUCLEOTIDE SEQUENCE</scope>
    <source>
        <strain evidence="1">DQS-5</strain>
    </source>
</reference>
<evidence type="ECO:0000313" key="1">
    <source>
        <dbReference type="EMBL" id="MDK2122649.1"/>
    </source>
</evidence>
<comment type="caution">
    <text evidence="1">The sequence shown here is derived from an EMBL/GenBank/DDBJ whole genome shotgun (WGS) entry which is preliminary data.</text>
</comment>
<keyword evidence="2" id="KW-1185">Reference proteome</keyword>